<evidence type="ECO:0000313" key="4">
    <source>
        <dbReference type="Proteomes" id="UP000182229"/>
    </source>
</evidence>
<dbReference type="InterPro" id="IPR038552">
    <property type="entry name" value="Tim21_IMS_sf"/>
</dbReference>
<reference evidence="4" key="1">
    <citation type="submission" date="2016-11" db="EMBL/GenBank/DDBJ databases">
        <authorList>
            <person name="Shukria A."/>
            <person name="Stevens D.C."/>
        </authorList>
    </citation>
    <scope>NUCLEOTIDE SEQUENCE [LARGE SCALE GENOMIC DNA]</scope>
    <source>
        <strain evidence="4">Cbfe23</strain>
    </source>
</reference>
<dbReference type="STRING" id="83449.BON30_13830"/>
<accession>A0A1L9BD00</accession>
<keyword evidence="2" id="KW-1133">Transmembrane helix</keyword>
<evidence type="ECO:0000256" key="2">
    <source>
        <dbReference type="SAM" id="Phobius"/>
    </source>
</evidence>
<reference evidence="3 4" key="2">
    <citation type="submission" date="2016-12" db="EMBL/GenBank/DDBJ databases">
        <title>Draft Genome Sequence of Cystobacter ferrugineus Strain Cbfe23.</title>
        <authorList>
            <person name="Akbar S."/>
            <person name="Dowd S.E."/>
            <person name="Stevens D.C."/>
        </authorList>
    </citation>
    <scope>NUCLEOTIDE SEQUENCE [LARGE SCALE GENOMIC DNA]</scope>
    <source>
        <strain evidence="3 4">Cbfe23</strain>
    </source>
</reference>
<dbReference type="Proteomes" id="UP000182229">
    <property type="component" value="Unassembled WGS sequence"/>
</dbReference>
<dbReference type="Pfam" id="PF08695">
    <property type="entry name" value="Coa1"/>
    <property type="match status" value="1"/>
</dbReference>
<protein>
    <recommendedName>
        <fullName evidence="5">Cytochrome oxidase complex assembly protein 1</fullName>
    </recommendedName>
</protein>
<dbReference type="InterPro" id="IPR014807">
    <property type="entry name" value="Coa1"/>
</dbReference>
<evidence type="ECO:0000256" key="1">
    <source>
        <dbReference type="SAM" id="MobiDB-lite"/>
    </source>
</evidence>
<keyword evidence="4" id="KW-1185">Reference proteome</keyword>
<dbReference type="OrthoDB" id="1178263at2"/>
<sequence>MSTTSEGPITPQKSWFSRNWAWFIPMGCLGMLLSCGCLGALIAGFTLKSIRDNGVFAEALALTRQSPEAREVLGEPIEADWKIQGSVSTSNGEGSARLAIPVHGPKAGGTLHVEAYKRDSDTWTFTTLELDVPDHPELNLLGDAPSAPPGTVPARPDLPDVEPLPDEEEMQEEPPAPDDKDVEL</sequence>
<comment type="caution">
    <text evidence="3">The sequence shown here is derived from an EMBL/GenBank/DDBJ whole genome shotgun (WGS) entry which is preliminary data.</text>
</comment>
<gene>
    <name evidence="3" type="ORF">BON30_13830</name>
</gene>
<evidence type="ECO:0008006" key="5">
    <source>
        <dbReference type="Google" id="ProtNLM"/>
    </source>
</evidence>
<evidence type="ECO:0000313" key="3">
    <source>
        <dbReference type="EMBL" id="OJH40135.1"/>
    </source>
</evidence>
<proteinExistence type="predicted"/>
<dbReference type="AlphaFoldDB" id="A0A1L9BD00"/>
<feature type="transmembrane region" description="Helical" evidence="2">
    <location>
        <begin position="20"/>
        <end position="43"/>
    </location>
</feature>
<dbReference type="RefSeq" id="WP_071898770.1">
    <property type="nucleotide sequence ID" value="NZ_MPIN01000003.1"/>
</dbReference>
<organism evidence="3 4">
    <name type="scientific">Cystobacter ferrugineus</name>
    <dbReference type="NCBI Taxonomy" id="83449"/>
    <lineage>
        <taxon>Bacteria</taxon>
        <taxon>Pseudomonadati</taxon>
        <taxon>Myxococcota</taxon>
        <taxon>Myxococcia</taxon>
        <taxon>Myxococcales</taxon>
        <taxon>Cystobacterineae</taxon>
        <taxon>Archangiaceae</taxon>
        <taxon>Cystobacter</taxon>
    </lineage>
</organism>
<name>A0A1L9BD00_9BACT</name>
<keyword evidence="2" id="KW-0472">Membrane</keyword>
<dbReference type="EMBL" id="MPIN01000003">
    <property type="protein sequence ID" value="OJH40135.1"/>
    <property type="molecule type" value="Genomic_DNA"/>
</dbReference>
<dbReference type="Gene3D" id="3.10.450.320">
    <property type="entry name" value="Mitochondrial import inner membrane translocase subunit Tim21"/>
    <property type="match status" value="1"/>
</dbReference>
<feature type="compositionally biased region" description="Acidic residues" evidence="1">
    <location>
        <begin position="159"/>
        <end position="176"/>
    </location>
</feature>
<feature type="region of interest" description="Disordered" evidence="1">
    <location>
        <begin position="136"/>
        <end position="184"/>
    </location>
</feature>
<keyword evidence="2" id="KW-0812">Transmembrane</keyword>